<organism evidence="1 2">
    <name type="scientific">Faecalibacterium prausnitzii</name>
    <dbReference type="NCBI Taxonomy" id="853"/>
    <lineage>
        <taxon>Bacteria</taxon>
        <taxon>Bacillati</taxon>
        <taxon>Bacillota</taxon>
        <taxon>Clostridia</taxon>
        <taxon>Eubacteriales</taxon>
        <taxon>Oscillospiraceae</taxon>
        <taxon>Faecalibacterium</taxon>
    </lineage>
</organism>
<name>A0A173SK47_9FIRM</name>
<dbReference type="RefSeq" id="WP_055185657.1">
    <property type="nucleotide sequence ID" value="NZ_CYXN01000005.1"/>
</dbReference>
<dbReference type="EMBL" id="CYXN01000005">
    <property type="protein sequence ID" value="CUM90386.1"/>
    <property type="molecule type" value="Genomic_DNA"/>
</dbReference>
<accession>A0A173SK47</accession>
<protein>
    <submittedName>
        <fullName evidence="1">Uncharacterized protein</fullName>
    </submittedName>
</protein>
<reference evidence="1 2" key="1">
    <citation type="submission" date="2015-09" db="EMBL/GenBank/DDBJ databases">
        <authorList>
            <consortium name="Pathogen Informatics"/>
        </authorList>
    </citation>
    <scope>NUCLEOTIDE SEQUENCE [LARGE SCALE GENOMIC DNA]</scope>
    <source>
        <strain evidence="1 2">2789STDY5834970</strain>
    </source>
</reference>
<proteinExistence type="predicted"/>
<sequence length="61" mass="7324">MSDMLIDIQYDPEQNNYIYSFRMSEQKKHDLEKRLQSYGATLEEAIPHYLQAVMNRKVKNT</sequence>
<gene>
    <name evidence="1" type="ORF">ERS852582_01075</name>
</gene>
<dbReference type="Proteomes" id="UP000095649">
    <property type="component" value="Unassembled WGS sequence"/>
</dbReference>
<dbReference type="AlphaFoldDB" id="A0A173SK47"/>
<evidence type="ECO:0000313" key="1">
    <source>
        <dbReference type="EMBL" id="CUM90386.1"/>
    </source>
</evidence>
<evidence type="ECO:0000313" key="2">
    <source>
        <dbReference type="Proteomes" id="UP000095649"/>
    </source>
</evidence>